<organism evidence="2 3">
    <name type="scientific">Colletotrichum noveboracense</name>
    <dbReference type="NCBI Taxonomy" id="2664923"/>
    <lineage>
        <taxon>Eukaryota</taxon>
        <taxon>Fungi</taxon>
        <taxon>Dikarya</taxon>
        <taxon>Ascomycota</taxon>
        <taxon>Pezizomycotina</taxon>
        <taxon>Sordariomycetes</taxon>
        <taxon>Hypocreomycetidae</taxon>
        <taxon>Glomerellales</taxon>
        <taxon>Glomerellaceae</taxon>
        <taxon>Colletotrichum</taxon>
        <taxon>Colletotrichum gloeosporioides species complex</taxon>
    </lineage>
</organism>
<keyword evidence="3" id="KW-1185">Reference proteome</keyword>
<comment type="caution">
    <text evidence="2">The sequence shown here is derived from an EMBL/GenBank/DDBJ whole genome shotgun (WGS) entry which is preliminary data.</text>
</comment>
<dbReference type="Gene3D" id="1.10.1280.10">
    <property type="entry name" value="Di-copper center containing domain from catechol oxidase"/>
    <property type="match status" value="1"/>
</dbReference>
<dbReference type="Proteomes" id="UP001152533">
    <property type="component" value="Unassembled WGS sequence"/>
</dbReference>
<dbReference type="EMBL" id="CAMGZC010000569">
    <property type="protein sequence ID" value="CAI0648534.1"/>
    <property type="molecule type" value="Genomic_DNA"/>
</dbReference>
<feature type="non-terminal residue" evidence="2">
    <location>
        <position position="1"/>
    </location>
</feature>
<name>A0A9W4RVR6_9PEZI</name>
<dbReference type="InterPro" id="IPR008922">
    <property type="entry name" value="Di-copper_centre_dom_sf"/>
</dbReference>
<gene>
    <name evidence="2" type="ORF">CGXH109_LOCUS76780</name>
</gene>
<dbReference type="Pfam" id="PF00264">
    <property type="entry name" value="Tyrosinase"/>
    <property type="match status" value="1"/>
</dbReference>
<dbReference type="SUPFAM" id="SSF48056">
    <property type="entry name" value="Di-copper centre-containing domain"/>
    <property type="match status" value="1"/>
</dbReference>
<sequence>YFLKAWESALKEHCDFKGQVPTRAEHTNGSYWDWTMDWMDLAASSIWNNETGFGGDGEPESPLVVGGGRCVTDGPFSHLRPIRYNRTYVEHCLARGFKTTDTSGRPLGPWFGPESIGKLMRSPSYREFEWEMENRLHNRIHRAVSGDFLAFADGNGEMNDPPPLIQSSTCITRKLIISGGNGSRKTRRHDYISMKGNTPARFDWKRYFAGYSSIRRVHGRCFGLACYGHAEQILMLSILSAWDIYQRNMGTSILLLGRKLANLRSLP</sequence>
<reference evidence="2" key="1">
    <citation type="submission" date="2022-08" db="EMBL/GenBank/DDBJ databases">
        <authorList>
            <person name="Giroux E."/>
            <person name="Giroux E."/>
        </authorList>
    </citation>
    <scope>NUCLEOTIDE SEQUENCE</scope>
    <source>
        <strain evidence="2">H1091258</strain>
    </source>
</reference>
<dbReference type="AlphaFoldDB" id="A0A9W4RVR6"/>
<accession>A0A9W4RVR6</accession>
<evidence type="ECO:0000313" key="2">
    <source>
        <dbReference type="EMBL" id="CAI0648534.1"/>
    </source>
</evidence>
<feature type="non-terminal residue" evidence="2">
    <location>
        <position position="267"/>
    </location>
</feature>
<dbReference type="InterPro" id="IPR002227">
    <property type="entry name" value="Tyrosinase_Cu-bd"/>
</dbReference>
<protein>
    <recommendedName>
        <fullName evidence="1">Tyrosinase copper-binding domain-containing protein</fullName>
    </recommendedName>
</protein>
<evidence type="ECO:0000313" key="3">
    <source>
        <dbReference type="Proteomes" id="UP001152533"/>
    </source>
</evidence>
<dbReference type="GO" id="GO:0016491">
    <property type="term" value="F:oxidoreductase activity"/>
    <property type="evidence" value="ECO:0007669"/>
    <property type="project" value="InterPro"/>
</dbReference>
<proteinExistence type="predicted"/>
<evidence type="ECO:0000259" key="1">
    <source>
        <dbReference type="Pfam" id="PF00264"/>
    </source>
</evidence>
<feature type="domain" description="Tyrosinase copper-binding" evidence="1">
    <location>
        <begin position="1"/>
        <end position="148"/>
    </location>
</feature>